<dbReference type="PANTHER" id="PTHR23028">
    <property type="entry name" value="ACETYLTRANSFERASE"/>
    <property type="match status" value="1"/>
</dbReference>
<dbReference type="AlphaFoldDB" id="X5DXU5"/>
<feature type="transmembrane region" description="Helical" evidence="1">
    <location>
        <begin position="306"/>
        <end position="328"/>
    </location>
</feature>
<keyword evidence="1" id="KW-0472">Membrane</keyword>
<dbReference type="eggNOG" id="COG1835">
    <property type="taxonomic scope" value="Bacteria"/>
</dbReference>
<feature type="transmembrane region" description="Helical" evidence="1">
    <location>
        <begin position="12"/>
        <end position="34"/>
    </location>
</feature>
<dbReference type="InterPro" id="IPR050879">
    <property type="entry name" value="Acyltransferase_3"/>
</dbReference>
<feature type="transmembrane region" description="Helical" evidence="1">
    <location>
        <begin position="137"/>
        <end position="157"/>
    </location>
</feature>
<dbReference type="RefSeq" id="WP_038550428.1">
    <property type="nucleotide sequence ID" value="NZ_CP006842.1"/>
</dbReference>
<evidence type="ECO:0000256" key="1">
    <source>
        <dbReference type="SAM" id="Phobius"/>
    </source>
</evidence>
<feature type="transmembrane region" description="Helical" evidence="1">
    <location>
        <begin position="334"/>
        <end position="355"/>
    </location>
</feature>
<feature type="transmembrane region" description="Helical" evidence="1">
    <location>
        <begin position="164"/>
        <end position="184"/>
    </location>
</feature>
<dbReference type="EMBL" id="CP006842">
    <property type="protein sequence ID" value="AHW65412.1"/>
    <property type="molecule type" value="Genomic_DNA"/>
</dbReference>
<keyword evidence="3" id="KW-0808">Transferase</keyword>
<feature type="transmembrane region" description="Helical" evidence="1">
    <location>
        <begin position="196"/>
        <end position="216"/>
    </location>
</feature>
<sequence length="377" mass="41336">MSTPSRSPKTFLPALEGMRAVAALGIIVAHVAFQTGNDTGALVNRMMARLDFFVPVFFALSGFLLWRRHAAGTGWASYYVKRLGRIMPAYWVTVVVVLLLFPVASEGGAPGPVATVANLLLLQNYVPDGLVGGLTHLWSLCVEMFFYLLMPLLALAVGRRSRRVRVAAILAVCSLSYVWPFIAWHDAAVNAHIMPWAFLSWFGAGLLAAELEGWLADAEARGHGRKARTVRRWAGRRWIWILLAVLAVFVAAMDGPEGLVTAGDGEFARRNFYGMVFAASLIGPWAVQPVSRVLDSAVMQALGRWSYSIFLWHMAMLSLVFPLLGVGLFQGETVLVLVATVALTIPVAALSYALVEDPARRAVNQWWRGSLLDRSIK</sequence>
<dbReference type="GO" id="GO:0016747">
    <property type="term" value="F:acyltransferase activity, transferring groups other than amino-acyl groups"/>
    <property type="evidence" value="ECO:0007669"/>
    <property type="project" value="InterPro"/>
</dbReference>
<feature type="transmembrane region" description="Helical" evidence="1">
    <location>
        <begin position="87"/>
        <end position="104"/>
    </location>
</feature>
<proteinExistence type="predicted"/>
<dbReference type="GO" id="GO:0009103">
    <property type="term" value="P:lipopolysaccharide biosynthetic process"/>
    <property type="evidence" value="ECO:0007669"/>
    <property type="project" value="TreeGrafter"/>
</dbReference>
<dbReference type="KEGG" id="cgy:CGLY_14880"/>
<evidence type="ECO:0000313" key="4">
    <source>
        <dbReference type="Proteomes" id="UP000023703"/>
    </source>
</evidence>
<protein>
    <submittedName>
        <fullName evidence="3">Membrane associated acyltransferase</fullName>
    </submittedName>
</protein>
<feature type="transmembrane region" description="Helical" evidence="1">
    <location>
        <begin position="273"/>
        <end position="294"/>
    </location>
</feature>
<feature type="transmembrane region" description="Helical" evidence="1">
    <location>
        <begin position="46"/>
        <end position="66"/>
    </location>
</feature>
<evidence type="ECO:0000259" key="2">
    <source>
        <dbReference type="Pfam" id="PF01757"/>
    </source>
</evidence>
<feature type="transmembrane region" description="Helical" evidence="1">
    <location>
        <begin position="237"/>
        <end position="253"/>
    </location>
</feature>
<dbReference type="STRING" id="1404245.CGLY_14880"/>
<accession>X5DXU5</accession>
<dbReference type="GO" id="GO:0016020">
    <property type="term" value="C:membrane"/>
    <property type="evidence" value="ECO:0007669"/>
    <property type="project" value="TreeGrafter"/>
</dbReference>
<evidence type="ECO:0000313" key="3">
    <source>
        <dbReference type="EMBL" id="AHW65412.1"/>
    </source>
</evidence>
<dbReference type="Proteomes" id="UP000023703">
    <property type="component" value="Chromosome"/>
</dbReference>
<keyword evidence="3" id="KW-0012">Acyltransferase</keyword>
<reference evidence="3 4" key="1">
    <citation type="journal article" date="2015" name="Int. J. Syst. Evol. Microbiol.">
        <title>Revisiting Corynebacterium glyciniphilum (ex Kubota et al., 1972) sp. nov., nom. rev., isolated from putrefied banana.</title>
        <authorList>
            <person name="Al-Dilaimi A."/>
            <person name="Bednarz H."/>
            <person name="Lomker A."/>
            <person name="Niehaus K."/>
            <person name="Kalinowski J."/>
            <person name="Ruckert C."/>
        </authorList>
    </citation>
    <scope>NUCLEOTIDE SEQUENCE [LARGE SCALE GENOMIC DNA]</scope>
    <source>
        <strain evidence="3">AJ 3170</strain>
    </source>
</reference>
<keyword evidence="1" id="KW-1133">Transmembrane helix</keyword>
<dbReference type="InterPro" id="IPR002656">
    <property type="entry name" value="Acyl_transf_3_dom"/>
</dbReference>
<dbReference type="HOGENOM" id="CLU_005679_1_3_11"/>
<feature type="domain" description="Acyltransferase 3" evidence="2">
    <location>
        <begin position="14"/>
        <end position="350"/>
    </location>
</feature>
<dbReference type="OrthoDB" id="5242306at2"/>
<gene>
    <name evidence="3" type="ORF">CGLY_14880</name>
</gene>
<keyword evidence="4" id="KW-1185">Reference proteome</keyword>
<dbReference type="Pfam" id="PF01757">
    <property type="entry name" value="Acyl_transf_3"/>
    <property type="match status" value="1"/>
</dbReference>
<name>X5DXU5_9CORY</name>
<organism evidence="3 4">
    <name type="scientific">Corynebacterium glyciniphilum AJ 3170</name>
    <dbReference type="NCBI Taxonomy" id="1404245"/>
    <lineage>
        <taxon>Bacteria</taxon>
        <taxon>Bacillati</taxon>
        <taxon>Actinomycetota</taxon>
        <taxon>Actinomycetes</taxon>
        <taxon>Mycobacteriales</taxon>
        <taxon>Corynebacteriaceae</taxon>
        <taxon>Corynebacterium</taxon>
    </lineage>
</organism>
<keyword evidence="1" id="KW-0812">Transmembrane</keyword>
<dbReference type="PANTHER" id="PTHR23028:SF53">
    <property type="entry name" value="ACYL_TRANSF_3 DOMAIN-CONTAINING PROTEIN"/>
    <property type="match status" value="1"/>
</dbReference>